<evidence type="ECO:0000313" key="2">
    <source>
        <dbReference type="EMBL" id="GAA1957546.1"/>
    </source>
</evidence>
<organism evidence="2 3">
    <name type="scientific">Microbacterium deminutum</name>
    <dbReference type="NCBI Taxonomy" id="344164"/>
    <lineage>
        <taxon>Bacteria</taxon>
        <taxon>Bacillati</taxon>
        <taxon>Actinomycetota</taxon>
        <taxon>Actinomycetes</taxon>
        <taxon>Micrococcales</taxon>
        <taxon>Microbacteriaceae</taxon>
        <taxon>Microbacterium</taxon>
    </lineage>
</organism>
<gene>
    <name evidence="2" type="ORF">GCM10009776_19770</name>
</gene>
<feature type="domain" description="ThuA-like" evidence="1">
    <location>
        <begin position="31"/>
        <end position="230"/>
    </location>
</feature>
<evidence type="ECO:0000313" key="3">
    <source>
        <dbReference type="Proteomes" id="UP001499933"/>
    </source>
</evidence>
<dbReference type="SUPFAM" id="SSF52317">
    <property type="entry name" value="Class I glutamine amidotransferase-like"/>
    <property type="match status" value="1"/>
</dbReference>
<dbReference type="Gene3D" id="3.40.50.880">
    <property type="match status" value="1"/>
</dbReference>
<name>A0ABN2QSY9_9MICO</name>
<sequence>MSSADASALPRAVIASGAGRYADPWHPFAHTSARIAEILDDDGWHVTLIHDPDAALASLDDAAVLVVNAGDPWHSVVSAGGREAGRGVDPRAQSGLDAAIERGIGVIAVHSALASLRDYPAWRTAIGGEWQEGRSWHPPAAYAVVPVSESAHPVTAGLTGIALFDELYTDLVIDPGAQVLVAHTRDAASHPLVWVREHPTRAVVTAFGHDERSYESASHQALIRNAARWAGAEAWSRTGRMDLSPAHLPEE</sequence>
<comment type="caution">
    <text evidence="2">The sequence shown here is derived from an EMBL/GenBank/DDBJ whole genome shotgun (WGS) entry which is preliminary data.</text>
</comment>
<dbReference type="PANTHER" id="PTHR40469">
    <property type="entry name" value="SECRETED GLYCOSYL HYDROLASE"/>
    <property type="match status" value="1"/>
</dbReference>
<dbReference type="Pfam" id="PF06283">
    <property type="entry name" value="ThuA"/>
    <property type="match status" value="1"/>
</dbReference>
<dbReference type="EMBL" id="BAAAOG010000002">
    <property type="protein sequence ID" value="GAA1957546.1"/>
    <property type="molecule type" value="Genomic_DNA"/>
</dbReference>
<proteinExistence type="predicted"/>
<evidence type="ECO:0000259" key="1">
    <source>
        <dbReference type="Pfam" id="PF06283"/>
    </source>
</evidence>
<dbReference type="InterPro" id="IPR029010">
    <property type="entry name" value="ThuA-like"/>
</dbReference>
<dbReference type="RefSeq" id="WP_344093944.1">
    <property type="nucleotide sequence ID" value="NZ_BAAAOG010000002.1"/>
</dbReference>
<dbReference type="Proteomes" id="UP001499933">
    <property type="component" value="Unassembled WGS sequence"/>
</dbReference>
<dbReference type="InterPro" id="IPR029062">
    <property type="entry name" value="Class_I_gatase-like"/>
</dbReference>
<protein>
    <recommendedName>
        <fullName evidence="1">ThuA-like domain-containing protein</fullName>
    </recommendedName>
</protein>
<dbReference type="PANTHER" id="PTHR40469:SF2">
    <property type="entry name" value="GALACTOSE-BINDING DOMAIN-LIKE SUPERFAMILY PROTEIN"/>
    <property type="match status" value="1"/>
</dbReference>
<accession>A0ABN2QSY9</accession>
<reference evidence="2 3" key="1">
    <citation type="journal article" date="2019" name="Int. J. Syst. Evol. Microbiol.">
        <title>The Global Catalogue of Microorganisms (GCM) 10K type strain sequencing project: providing services to taxonomists for standard genome sequencing and annotation.</title>
        <authorList>
            <consortium name="The Broad Institute Genomics Platform"/>
            <consortium name="The Broad Institute Genome Sequencing Center for Infectious Disease"/>
            <person name="Wu L."/>
            <person name="Ma J."/>
        </authorList>
    </citation>
    <scope>NUCLEOTIDE SEQUENCE [LARGE SCALE GENOMIC DNA]</scope>
    <source>
        <strain evidence="2 3">JCM 14901</strain>
    </source>
</reference>
<keyword evidence="3" id="KW-1185">Reference proteome</keyword>